<dbReference type="Proteomes" id="UP001500804">
    <property type="component" value="Unassembled WGS sequence"/>
</dbReference>
<dbReference type="PRINTS" id="PR00081">
    <property type="entry name" value="GDHRDH"/>
</dbReference>
<accession>A0ABP9NX99</accession>
<dbReference type="InterPro" id="IPR051122">
    <property type="entry name" value="SDR_DHRS6-like"/>
</dbReference>
<dbReference type="Gene3D" id="3.40.50.720">
    <property type="entry name" value="NAD(P)-binding Rossmann-like Domain"/>
    <property type="match status" value="1"/>
</dbReference>
<dbReference type="SUPFAM" id="SSF51735">
    <property type="entry name" value="NAD(P)-binding Rossmann-fold domains"/>
    <property type="match status" value="1"/>
</dbReference>
<proteinExistence type="inferred from homology"/>
<dbReference type="PANTHER" id="PTHR43477:SF1">
    <property type="entry name" value="DIHYDROANTICAPSIN 7-DEHYDROGENASE"/>
    <property type="match status" value="1"/>
</dbReference>
<evidence type="ECO:0000256" key="1">
    <source>
        <dbReference type="ARBA" id="ARBA00006484"/>
    </source>
</evidence>
<evidence type="ECO:0000256" key="2">
    <source>
        <dbReference type="ARBA" id="ARBA00023002"/>
    </source>
</evidence>
<dbReference type="PRINTS" id="PR00080">
    <property type="entry name" value="SDRFAMILY"/>
</dbReference>
<dbReference type="EMBL" id="BAABJO010000034">
    <property type="protein sequence ID" value="GAA5136285.1"/>
    <property type="molecule type" value="Genomic_DNA"/>
</dbReference>
<sequence>MTGWLDGRRALVVGAGSGIGRAVVDAFRAEGARVAALERDEAKCRALGAEIPVVRGDATTRAANEEAVAAAVSAFGGLDVLVNCVGVFDFYRGLGELPADGLDEAFDEMFAVNVKSQLHAVKAALPALRESGGAVVLTESTSAYHPGRGGVLYVSSKFAVRGLVTALAHELAPGIRVNAVAPGGTVGTDLRGLRSLGLDTRSLGAAPNREAELAARVPLRVALSGADHAWSYVFLASDRSRAITGGVVHSDGGIAVA</sequence>
<evidence type="ECO:0000313" key="3">
    <source>
        <dbReference type="EMBL" id="GAA5136285.1"/>
    </source>
</evidence>
<dbReference type="PROSITE" id="PS00061">
    <property type="entry name" value="ADH_SHORT"/>
    <property type="match status" value="1"/>
</dbReference>
<comment type="caution">
    <text evidence="3">The sequence shown here is derived from an EMBL/GenBank/DDBJ whole genome shotgun (WGS) entry which is preliminary data.</text>
</comment>
<evidence type="ECO:0000313" key="4">
    <source>
        <dbReference type="Proteomes" id="UP001500804"/>
    </source>
</evidence>
<protein>
    <submittedName>
        <fullName evidence="3">SDR family NAD(P)-dependent oxidoreductase</fullName>
    </submittedName>
</protein>
<dbReference type="InterPro" id="IPR020904">
    <property type="entry name" value="Sc_DH/Rdtase_CS"/>
</dbReference>
<dbReference type="Pfam" id="PF13561">
    <property type="entry name" value="adh_short_C2"/>
    <property type="match status" value="1"/>
</dbReference>
<organism evidence="3 4">
    <name type="scientific">Pseudonocardia adelaidensis</name>
    <dbReference type="NCBI Taxonomy" id="648754"/>
    <lineage>
        <taxon>Bacteria</taxon>
        <taxon>Bacillati</taxon>
        <taxon>Actinomycetota</taxon>
        <taxon>Actinomycetes</taxon>
        <taxon>Pseudonocardiales</taxon>
        <taxon>Pseudonocardiaceae</taxon>
        <taxon>Pseudonocardia</taxon>
    </lineage>
</organism>
<dbReference type="RefSeq" id="WP_345610731.1">
    <property type="nucleotide sequence ID" value="NZ_BAABJO010000034.1"/>
</dbReference>
<name>A0ABP9NX99_9PSEU</name>
<reference evidence="4" key="1">
    <citation type="journal article" date="2019" name="Int. J. Syst. Evol. Microbiol.">
        <title>The Global Catalogue of Microorganisms (GCM) 10K type strain sequencing project: providing services to taxonomists for standard genome sequencing and annotation.</title>
        <authorList>
            <consortium name="The Broad Institute Genomics Platform"/>
            <consortium name="The Broad Institute Genome Sequencing Center for Infectious Disease"/>
            <person name="Wu L."/>
            <person name="Ma J."/>
        </authorList>
    </citation>
    <scope>NUCLEOTIDE SEQUENCE [LARGE SCALE GENOMIC DNA]</scope>
    <source>
        <strain evidence="4">JCM 18302</strain>
    </source>
</reference>
<comment type="similarity">
    <text evidence="1">Belongs to the short-chain dehydrogenases/reductases (SDR) family.</text>
</comment>
<gene>
    <name evidence="3" type="ORF">GCM10023320_67160</name>
</gene>
<keyword evidence="4" id="KW-1185">Reference proteome</keyword>
<dbReference type="InterPro" id="IPR036291">
    <property type="entry name" value="NAD(P)-bd_dom_sf"/>
</dbReference>
<keyword evidence="2" id="KW-0560">Oxidoreductase</keyword>
<dbReference type="PANTHER" id="PTHR43477">
    <property type="entry name" value="DIHYDROANTICAPSIN 7-DEHYDROGENASE"/>
    <property type="match status" value="1"/>
</dbReference>
<dbReference type="NCBIfam" id="NF004849">
    <property type="entry name" value="PRK06200.1"/>
    <property type="match status" value="1"/>
</dbReference>
<dbReference type="InterPro" id="IPR002347">
    <property type="entry name" value="SDR_fam"/>
</dbReference>